<evidence type="ECO:0000313" key="2">
    <source>
        <dbReference type="Proteomes" id="UP000008177"/>
    </source>
</evidence>
<name>G2YDW5_BOTF4</name>
<organism evidence="1 2">
    <name type="scientific">Botryotinia fuckeliana (strain T4)</name>
    <name type="common">Noble rot fungus</name>
    <name type="synonym">Botrytis cinerea</name>
    <dbReference type="NCBI Taxonomy" id="999810"/>
    <lineage>
        <taxon>Eukaryota</taxon>
        <taxon>Fungi</taxon>
        <taxon>Dikarya</taxon>
        <taxon>Ascomycota</taxon>
        <taxon>Pezizomycotina</taxon>
        <taxon>Leotiomycetes</taxon>
        <taxon>Helotiales</taxon>
        <taxon>Sclerotiniaceae</taxon>
        <taxon>Botrytis</taxon>
    </lineage>
</organism>
<accession>G2YDW5</accession>
<reference evidence="2" key="1">
    <citation type="journal article" date="2011" name="PLoS Genet.">
        <title>Genomic analysis of the necrotrophic fungal pathogens Sclerotinia sclerotiorum and Botrytis cinerea.</title>
        <authorList>
            <person name="Amselem J."/>
            <person name="Cuomo C.A."/>
            <person name="van Kan J.A."/>
            <person name="Viaud M."/>
            <person name="Benito E.P."/>
            <person name="Couloux A."/>
            <person name="Coutinho P.M."/>
            <person name="de Vries R.P."/>
            <person name="Dyer P.S."/>
            <person name="Fillinger S."/>
            <person name="Fournier E."/>
            <person name="Gout L."/>
            <person name="Hahn M."/>
            <person name="Kohn L."/>
            <person name="Lapalu N."/>
            <person name="Plummer K.M."/>
            <person name="Pradier J.M."/>
            <person name="Quevillon E."/>
            <person name="Sharon A."/>
            <person name="Simon A."/>
            <person name="ten Have A."/>
            <person name="Tudzynski B."/>
            <person name="Tudzynski P."/>
            <person name="Wincker P."/>
            <person name="Andrew M."/>
            <person name="Anthouard V."/>
            <person name="Beever R.E."/>
            <person name="Beffa R."/>
            <person name="Benoit I."/>
            <person name="Bouzid O."/>
            <person name="Brault B."/>
            <person name="Chen Z."/>
            <person name="Choquer M."/>
            <person name="Collemare J."/>
            <person name="Cotton P."/>
            <person name="Danchin E.G."/>
            <person name="Da Silva C."/>
            <person name="Gautier A."/>
            <person name="Giraud C."/>
            <person name="Giraud T."/>
            <person name="Gonzalez C."/>
            <person name="Grossetete S."/>
            <person name="Guldener U."/>
            <person name="Henrissat B."/>
            <person name="Howlett B.J."/>
            <person name="Kodira C."/>
            <person name="Kretschmer M."/>
            <person name="Lappartient A."/>
            <person name="Leroch M."/>
            <person name="Levis C."/>
            <person name="Mauceli E."/>
            <person name="Neuveglise C."/>
            <person name="Oeser B."/>
            <person name="Pearson M."/>
            <person name="Poulain J."/>
            <person name="Poussereau N."/>
            <person name="Quesneville H."/>
            <person name="Rascle C."/>
            <person name="Schumacher J."/>
            <person name="Segurens B."/>
            <person name="Sexton A."/>
            <person name="Silva E."/>
            <person name="Sirven C."/>
            <person name="Soanes D.M."/>
            <person name="Talbot N.J."/>
            <person name="Templeton M."/>
            <person name="Yandava C."/>
            <person name="Yarden O."/>
            <person name="Zeng Q."/>
            <person name="Rollins J.A."/>
            <person name="Lebrun M.H."/>
            <person name="Dickman M."/>
        </authorList>
    </citation>
    <scope>NUCLEOTIDE SEQUENCE [LARGE SCALE GENOMIC DNA]</scope>
    <source>
        <strain evidence="2">T4</strain>
    </source>
</reference>
<dbReference type="AlphaFoldDB" id="G2YDW5"/>
<sequence>MEFVGQVHPIFPLEYPEFVQNNDGTNFSGYGSWSQGISEEGRRYRWELAKLGVELCSSLSRKYGGSRKVIISWHCLPQSHT</sequence>
<proteinExistence type="predicted"/>
<evidence type="ECO:0000313" key="1">
    <source>
        <dbReference type="EMBL" id="CCD49963.1"/>
    </source>
</evidence>
<dbReference type="HOGENOM" id="CLU_2573616_0_0_1"/>
<dbReference type="InParanoid" id="G2YDW5"/>
<protein>
    <submittedName>
        <fullName evidence="1">Uncharacterized protein</fullName>
    </submittedName>
</protein>
<dbReference type="EMBL" id="FQ790321">
    <property type="protein sequence ID" value="CCD49963.1"/>
    <property type="molecule type" value="Genomic_DNA"/>
</dbReference>
<gene>
    <name evidence="1" type="ORF">BofuT4_uP096710.1</name>
</gene>
<dbReference type="Proteomes" id="UP000008177">
    <property type="component" value="Unplaced contigs"/>
</dbReference>